<comment type="caution">
    <text evidence="2">The sequence shown here is derived from an EMBL/GenBank/DDBJ whole genome shotgun (WGS) entry which is preliminary data.</text>
</comment>
<dbReference type="Proteomes" id="UP001151532">
    <property type="component" value="Chromosome 12"/>
</dbReference>
<dbReference type="EMBL" id="JAPFFK010000008">
    <property type="protein sequence ID" value="KAJ6748323.1"/>
    <property type="molecule type" value="Genomic_DNA"/>
</dbReference>
<feature type="compositionally biased region" description="Basic and acidic residues" evidence="1">
    <location>
        <begin position="19"/>
        <end position="55"/>
    </location>
</feature>
<evidence type="ECO:0000256" key="1">
    <source>
        <dbReference type="SAM" id="MobiDB-lite"/>
    </source>
</evidence>
<keyword evidence="3" id="KW-1185">Reference proteome</keyword>
<reference evidence="2" key="2">
    <citation type="journal article" date="2023" name="Int. J. Mol. Sci.">
        <title>De Novo Assembly and Annotation of 11 Diverse Shrub Willow (Salix) Genomes Reveals Novel Gene Organization in Sex-Linked Regions.</title>
        <authorList>
            <person name="Hyden B."/>
            <person name="Feng K."/>
            <person name="Yates T.B."/>
            <person name="Jawdy S."/>
            <person name="Cereghino C."/>
            <person name="Smart L.B."/>
            <person name="Muchero W."/>
        </authorList>
    </citation>
    <scope>NUCLEOTIDE SEQUENCE</scope>
    <source>
        <tissue evidence="2">Shoot tip</tissue>
    </source>
</reference>
<evidence type="ECO:0000313" key="2">
    <source>
        <dbReference type="EMBL" id="KAJ6748323.1"/>
    </source>
</evidence>
<evidence type="ECO:0000313" key="3">
    <source>
        <dbReference type="Proteomes" id="UP001151532"/>
    </source>
</evidence>
<feature type="region of interest" description="Disordered" evidence="1">
    <location>
        <begin position="1"/>
        <end position="55"/>
    </location>
</feature>
<reference evidence="2" key="1">
    <citation type="submission" date="2022-11" db="EMBL/GenBank/DDBJ databases">
        <authorList>
            <person name="Hyden B.L."/>
            <person name="Feng K."/>
            <person name="Yates T."/>
            <person name="Jawdy S."/>
            <person name="Smart L.B."/>
            <person name="Muchero W."/>
        </authorList>
    </citation>
    <scope>NUCLEOTIDE SEQUENCE</scope>
    <source>
        <tissue evidence="2">Shoot tip</tissue>
    </source>
</reference>
<feature type="region of interest" description="Disordered" evidence="1">
    <location>
        <begin position="85"/>
        <end position="123"/>
    </location>
</feature>
<feature type="compositionally biased region" description="Basic and acidic residues" evidence="1">
    <location>
        <begin position="105"/>
        <end position="115"/>
    </location>
</feature>
<organism evidence="2 3">
    <name type="scientific">Salix purpurea</name>
    <name type="common">Purple osier willow</name>
    <dbReference type="NCBI Taxonomy" id="77065"/>
    <lineage>
        <taxon>Eukaryota</taxon>
        <taxon>Viridiplantae</taxon>
        <taxon>Streptophyta</taxon>
        <taxon>Embryophyta</taxon>
        <taxon>Tracheophyta</taxon>
        <taxon>Spermatophyta</taxon>
        <taxon>Magnoliopsida</taxon>
        <taxon>eudicotyledons</taxon>
        <taxon>Gunneridae</taxon>
        <taxon>Pentapetalae</taxon>
        <taxon>rosids</taxon>
        <taxon>fabids</taxon>
        <taxon>Malpighiales</taxon>
        <taxon>Salicaceae</taxon>
        <taxon>Saliceae</taxon>
        <taxon>Salix</taxon>
    </lineage>
</organism>
<dbReference type="AlphaFoldDB" id="A0A9Q0VH78"/>
<name>A0A9Q0VH78_SALPP</name>
<gene>
    <name evidence="2" type="ORF">OIU79_029437</name>
</gene>
<accession>A0A9Q0VH78</accession>
<protein>
    <submittedName>
        <fullName evidence="2">Uncharacterized protein</fullName>
    </submittedName>
</protein>
<sequence length="123" mass="14415">MAGIKLTKLDQNSTTKNVKLAEPKEGERTDARLERPEDEKKEARGGDGGESREEAREARVWIWTEARGEAREARVWTLEWTEVRRERRVSGQRRERRGSGLWSGRRREARRERRGSGLWSGQR</sequence>
<proteinExistence type="predicted"/>